<dbReference type="EMBL" id="REGN01001897">
    <property type="protein sequence ID" value="RNA31768.1"/>
    <property type="molecule type" value="Genomic_DNA"/>
</dbReference>
<gene>
    <name evidence="2" type="ORF">BpHYR1_003948</name>
</gene>
<proteinExistence type="predicted"/>
<keyword evidence="1" id="KW-1133">Transmembrane helix</keyword>
<comment type="caution">
    <text evidence="2">The sequence shown here is derived from an EMBL/GenBank/DDBJ whole genome shotgun (WGS) entry which is preliminary data.</text>
</comment>
<dbReference type="AlphaFoldDB" id="A0A3M7S862"/>
<reference evidence="2 3" key="1">
    <citation type="journal article" date="2018" name="Sci. Rep.">
        <title>Genomic signatures of local adaptation to the degree of environmental predictability in rotifers.</title>
        <authorList>
            <person name="Franch-Gras L."/>
            <person name="Hahn C."/>
            <person name="Garcia-Roger E.M."/>
            <person name="Carmona M.J."/>
            <person name="Serra M."/>
            <person name="Gomez A."/>
        </authorList>
    </citation>
    <scope>NUCLEOTIDE SEQUENCE [LARGE SCALE GENOMIC DNA]</scope>
    <source>
        <strain evidence="2">HYR1</strain>
    </source>
</reference>
<evidence type="ECO:0000256" key="1">
    <source>
        <dbReference type="SAM" id="Phobius"/>
    </source>
</evidence>
<dbReference type="Proteomes" id="UP000276133">
    <property type="component" value="Unassembled WGS sequence"/>
</dbReference>
<evidence type="ECO:0000313" key="3">
    <source>
        <dbReference type="Proteomes" id="UP000276133"/>
    </source>
</evidence>
<keyword evidence="1" id="KW-0812">Transmembrane</keyword>
<name>A0A3M7S862_BRAPC</name>
<feature type="transmembrane region" description="Helical" evidence="1">
    <location>
        <begin position="43"/>
        <end position="60"/>
    </location>
</feature>
<protein>
    <submittedName>
        <fullName evidence="2">Uncharacterized protein</fullName>
    </submittedName>
</protein>
<sequence>MIKYGSEIVRQTVRKILNCRKDDEVIDIIEALKMEGDKRRIRQFLLSNLYLIFFFWVYLFEKIKLAMDFWSILYA</sequence>
<evidence type="ECO:0000313" key="2">
    <source>
        <dbReference type="EMBL" id="RNA31768.1"/>
    </source>
</evidence>
<organism evidence="2 3">
    <name type="scientific">Brachionus plicatilis</name>
    <name type="common">Marine rotifer</name>
    <name type="synonym">Brachionus muelleri</name>
    <dbReference type="NCBI Taxonomy" id="10195"/>
    <lineage>
        <taxon>Eukaryota</taxon>
        <taxon>Metazoa</taxon>
        <taxon>Spiralia</taxon>
        <taxon>Gnathifera</taxon>
        <taxon>Rotifera</taxon>
        <taxon>Eurotatoria</taxon>
        <taxon>Monogononta</taxon>
        <taxon>Pseudotrocha</taxon>
        <taxon>Ploima</taxon>
        <taxon>Brachionidae</taxon>
        <taxon>Brachionus</taxon>
    </lineage>
</organism>
<accession>A0A3M7S862</accession>
<keyword evidence="3" id="KW-1185">Reference proteome</keyword>
<keyword evidence="1" id="KW-0472">Membrane</keyword>